<dbReference type="GO" id="GO:0030154">
    <property type="term" value="P:cell differentiation"/>
    <property type="evidence" value="ECO:0007669"/>
    <property type="project" value="UniProtKB-KW"/>
</dbReference>
<keyword evidence="7" id="KW-0862">Zinc</keyword>
<feature type="compositionally biased region" description="Acidic residues" evidence="14">
    <location>
        <begin position="72"/>
        <end position="87"/>
    </location>
</feature>
<feature type="compositionally biased region" description="Basic and acidic residues" evidence="14">
    <location>
        <begin position="176"/>
        <end position="200"/>
    </location>
</feature>
<feature type="region of interest" description="Disordered" evidence="14">
    <location>
        <begin position="426"/>
        <end position="534"/>
    </location>
</feature>
<dbReference type="PROSITE" id="PS00028">
    <property type="entry name" value="ZINC_FINGER_C2H2_1"/>
    <property type="match status" value="4"/>
</dbReference>
<dbReference type="PROSITE" id="PS50157">
    <property type="entry name" value="ZINC_FINGER_C2H2_2"/>
    <property type="match status" value="1"/>
</dbReference>
<name>A0A6G0ZRG1_APHCR</name>
<comment type="function">
    <text evidence="9">Has a broad role in development, specifically in the genetic pathway SynMuvB that negatively regulates specification of the vulval cell fate. Required for fem-3 3'-UTR-mediated repression in the regulation of the sperm/oocyte switch. Acts by regulating the translation of fem-3 mRNA, by binding to its 3'-UTR.</text>
</comment>
<comment type="subunit">
    <text evidence="10">Interacts with hda-1, let-418, lin-1, mog-1, mog-4, mog-5, mog-6, pie-1 and unc-98.</text>
</comment>
<feature type="compositionally biased region" description="Polar residues" evidence="14">
    <location>
        <begin position="48"/>
        <end position="71"/>
    </location>
</feature>
<evidence type="ECO:0000256" key="4">
    <source>
        <dbReference type="ARBA" id="ARBA00022737"/>
    </source>
</evidence>
<keyword evidence="6" id="KW-0221">Differentiation</keyword>
<evidence type="ECO:0000313" key="16">
    <source>
        <dbReference type="EMBL" id="KAF0774143.1"/>
    </source>
</evidence>
<feature type="domain" description="C2H2-type" evidence="15">
    <location>
        <begin position="1008"/>
        <end position="1036"/>
    </location>
</feature>
<comment type="caution">
    <text evidence="16">The sequence shown here is derived from an EMBL/GenBank/DDBJ whole genome shotgun (WGS) entry which is preliminary data.</text>
</comment>
<feature type="compositionally biased region" description="Polar residues" evidence="14">
    <location>
        <begin position="265"/>
        <end position="274"/>
    </location>
</feature>
<dbReference type="SMART" id="SM00355">
    <property type="entry name" value="ZnF_C2H2"/>
    <property type="match status" value="7"/>
</dbReference>
<feature type="compositionally biased region" description="Basic and acidic residues" evidence="14">
    <location>
        <begin position="88"/>
        <end position="100"/>
    </location>
</feature>
<dbReference type="EMBL" id="VUJU01000006">
    <property type="protein sequence ID" value="KAF0774143.1"/>
    <property type="molecule type" value="Genomic_DNA"/>
</dbReference>
<dbReference type="GO" id="GO:0008270">
    <property type="term" value="F:zinc ion binding"/>
    <property type="evidence" value="ECO:0007669"/>
    <property type="project" value="UniProtKB-KW"/>
</dbReference>
<feature type="compositionally biased region" description="Basic and acidic residues" evidence="14">
    <location>
        <begin position="499"/>
        <end position="522"/>
    </location>
</feature>
<feature type="region of interest" description="Disordered" evidence="14">
    <location>
        <begin position="833"/>
        <end position="891"/>
    </location>
</feature>
<evidence type="ECO:0000259" key="15">
    <source>
        <dbReference type="PROSITE" id="PS50157"/>
    </source>
</evidence>
<keyword evidence="2" id="KW-0217">Developmental protein</keyword>
<keyword evidence="3" id="KW-0479">Metal-binding</keyword>
<comment type="subcellular location">
    <subcellularLocation>
        <location evidence="1">Nucleus</location>
    </subcellularLocation>
</comment>
<feature type="compositionally biased region" description="Polar residues" evidence="14">
    <location>
        <begin position="860"/>
        <end position="870"/>
    </location>
</feature>
<evidence type="ECO:0000256" key="9">
    <source>
        <dbReference type="ARBA" id="ARBA00060356"/>
    </source>
</evidence>
<feature type="region of interest" description="Disordered" evidence="14">
    <location>
        <begin position="29"/>
        <end position="276"/>
    </location>
</feature>
<dbReference type="PANTHER" id="PTHR24403:SF106">
    <property type="entry name" value="PR_SET DOMAIN 13"/>
    <property type="match status" value="1"/>
</dbReference>
<evidence type="ECO:0000256" key="7">
    <source>
        <dbReference type="ARBA" id="ARBA00022833"/>
    </source>
</evidence>
<dbReference type="InterPro" id="IPR013087">
    <property type="entry name" value="Znf_C2H2_type"/>
</dbReference>
<feature type="region of interest" description="Disordered" evidence="14">
    <location>
        <begin position="1036"/>
        <end position="1063"/>
    </location>
</feature>
<dbReference type="GO" id="GO:0045944">
    <property type="term" value="P:positive regulation of transcription by RNA polymerase II"/>
    <property type="evidence" value="ECO:0007669"/>
    <property type="project" value="TreeGrafter"/>
</dbReference>
<reference evidence="16 17" key="1">
    <citation type="submission" date="2019-08" db="EMBL/GenBank/DDBJ databases">
        <title>Whole genome of Aphis craccivora.</title>
        <authorList>
            <person name="Voronova N.V."/>
            <person name="Shulinski R.S."/>
            <person name="Bandarenka Y.V."/>
            <person name="Zhorov D.G."/>
            <person name="Warner D."/>
        </authorList>
    </citation>
    <scope>NUCLEOTIDE SEQUENCE [LARGE SCALE GENOMIC DNA]</scope>
    <source>
        <strain evidence="16">180601</strain>
        <tissue evidence="16">Whole Body</tissue>
    </source>
</reference>
<feature type="compositionally biased region" description="Basic and acidic residues" evidence="14">
    <location>
        <begin position="246"/>
        <end position="264"/>
    </location>
</feature>
<evidence type="ECO:0000256" key="3">
    <source>
        <dbReference type="ARBA" id="ARBA00022723"/>
    </source>
</evidence>
<keyword evidence="8" id="KW-0539">Nucleus</keyword>
<dbReference type="GO" id="GO:0005634">
    <property type="term" value="C:nucleus"/>
    <property type="evidence" value="ECO:0007669"/>
    <property type="project" value="UniProtKB-SubCell"/>
</dbReference>
<sequence length="1138" mass="127836">MADMEIEQINETDLSVKLNGSIRANTEQLKQSIESRKTNKMIDKNDQNRGSSLNSDKSCLESNKSLSNCSNDVEDDYCEINDEDNDSENEHQINDTDCKSDNSIIEDDQTLDSENATMNSDDLCDAENSYNGTKEINSNENEEQMEVDDSVEEQKTEDDEQIDDEEEEEDEDEDRIVDQNDTESRSNEIKKSLEDSRINLDKSVTIVKVPDPKQNSGSSSKKKMKSLPDITLTPRRSTRNINKLKSFSDKDEEKKDSIITDDSTKISPQKSPNLSKPIVVNDTKKLVEIAAGTKQKSNKKEPTLVIIDTNMLTGRSNLPIAVSVQSNTSSNAINVTQSVSKTIQNSYNRVQHSQTTIKPFILTTTPTPITAPTNVPKPPIILPTLTDDMFVVEAPSFIVPYVYEKPPKKPLKEFVEKIVKIKVNKGDEDENQCEESSDKKNENNQIEKCSKKLDTNEKMNIEESENEVSGSEKNSDGSKDIGSKNNENGDVQMLVEESESTKKDDSKSKNVSESTDLKKSDSVTDLTVDSDEKKADVVKPKIQSPNYFENPLGKFFMQIGVNLVQEHVQLDLLRTQRRKRDREGDKCPEEVHMAISSLIKTLEFSKENNDPFQFGLKKCELCNFKSESSLVMAHHLETPHMTANYCYRCNFCTFQVRSPHEILQHMDTHNIRGRLERGPALHQCPSCPFEDSYKGKLTRHLISCSKKYRPEINQAPPLDWEPPAKIPRVLRNKPSMSPGNAVYQAAMSGFKQFPNPNMLQLQQQQYNKMVLASGVRARGRTVLPGQRFPGMVPSFPTTLPNQTSGGILLKNTSIKPINQPIIVPTPYSMNNHTYQFKQNSNSSKSVQQPSISITPLPRSFPSNSTQSAFVSTISKSKPQQTQSSSTSTNSSNKPTFVICEICDGYIKDLEQLRNHMQWIHKVKIHPKMIYNRPPLNCQKCQFRFFTDQGLERHLLGSHGLVTSSMQEAANKGKDGGRCPVCGRVYQWKLLNHVSRDHSISLKPAHLSYKCTVCTATFGMYKQFENHVYSAHSNVAKNSNKKPLGNQPIASSSTSSTSITSTPKPLKINDEITIIPQPPKVQNLSVKSSNSNKPVTSTGKQSSTPTAKAKVTIKEDLKNMEDIKDCLLIQFTRTNQTDK</sequence>
<gene>
    <name evidence="16" type="ORF">FWK35_00001989</name>
</gene>
<accession>A0A6G0ZRG1</accession>
<proteinExistence type="predicted"/>
<evidence type="ECO:0000256" key="10">
    <source>
        <dbReference type="ARBA" id="ARBA00061755"/>
    </source>
</evidence>
<evidence type="ECO:0000256" key="2">
    <source>
        <dbReference type="ARBA" id="ARBA00022473"/>
    </source>
</evidence>
<dbReference type="OrthoDB" id="6110130at2759"/>
<feature type="compositionally biased region" description="Basic and acidic residues" evidence="14">
    <location>
        <begin position="473"/>
        <end position="482"/>
    </location>
</feature>
<dbReference type="AlphaFoldDB" id="A0A6G0ZRG1"/>
<keyword evidence="5 13" id="KW-0863">Zinc-finger</keyword>
<dbReference type="InterPro" id="IPR050688">
    <property type="entry name" value="Zinc_finger/UBP_domain"/>
</dbReference>
<dbReference type="PANTHER" id="PTHR24403">
    <property type="entry name" value="ZINC FINGER PROTEIN"/>
    <property type="match status" value="1"/>
</dbReference>
<keyword evidence="4" id="KW-0677">Repeat</keyword>
<keyword evidence="17" id="KW-1185">Reference proteome</keyword>
<dbReference type="Gene3D" id="3.30.160.60">
    <property type="entry name" value="Classic Zinc Finger"/>
    <property type="match status" value="2"/>
</dbReference>
<dbReference type="FunFam" id="3.30.160.60:FF:001612">
    <property type="entry name" value="MEP-1, isoform A"/>
    <property type="match status" value="1"/>
</dbReference>
<feature type="compositionally biased region" description="Polar residues" evidence="14">
    <location>
        <begin position="1079"/>
        <end position="1105"/>
    </location>
</feature>
<protein>
    <recommendedName>
        <fullName evidence="11">MOG interacting and ectopic P-granules protein 1</fullName>
    </recommendedName>
    <alternativeName>
        <fullName evidence="12">Nuclear zinc finger protein</fullName>
    </alternativeName>
</protein>
<feature type="compositionally biased region" description="Basic and acidic residues" evidence="14">
    <location>
        <begin position="33"/>
        <end position="47"/>
    </location>
</feature>
<feature type="compositionally biased region" description="Low complexity" evidence="14">
    <location>
        <begin position="1050"/>
        <end position="1061"/>
    </location>
</feature>
<evidence type="ECO:0000256" key="12">
    <source>
        <dbReference type="ARBA" id="ARBA00080128"/>
    </source>
</evidence>
<evidence type="ECO:0000256" key="14">
    <source>
        <dbReference type="SAM" id="MobiDB-lite"/>
    </source>
</evidence>
<evidence type="ECO:0000256" key="1">
    <source>
        <dbReference type="ARBA" id="ARBA00004123"/>
    </source>
</evidence>
<evidence type="ECO:0000256" key="8">
    <source>
        <dbReference type="ARBA" id="ARBA00023242"/>
    </source>
</evidence>
<organism evidence="16 17">
    <name type="scientific">Aphis craccivora</name>
    <name type="common">Cowpea aphid</name>
    <dbReference type="NCBI Taxonomy" id="307492"/>
    <lineage>
        <taxon>Eukaryota</taxon>
        <taxon>Metazoa</taxon>
        <taxon>Ecdysozoa</taxon>
        <taxon>Arthropoda</taxon>
        <taxon>Hexapoda</taxon>
        <taxon>Insecta</taxon>
        <taxon>Pterygota</taxon>
        <taxon>Neoptera</taxon>
        <taxon>Paraneoptera</taxon>
        <taxon>Hemiptera</taxon>
        <taxon>Sternorrhyncha</taxon>
        <taxon>Aphidomorpha</taxon>
        <taxon>Aphidoidea</taxon>
        <taxon>Aphididae</taxon>
        <taxon>Aphidini</taxon>
        <taxon>Aphis</taxon>
        <taxon>Aphis</taxon>
    </lineage>
</organism>
<feature type="region of interest" description="Disordered" evidence="14">
    <location>
        <begin position="1076"/>
        <end position="1107"/>
    </location>
</feature>
<feature type="compositionally biased region" description="Low complexity" evidence="14">
    <location>
        <begin position="835"/>
        <end position="853"/>
    </location>
</feature>
<evidence type="ECO:0000256" key="6">
    <source>
        <dbReference type="ARBA" id="ARBA00022782"/>
    </source>
</evidence>
<evidence type="ECO:0000313" key="17">
    <source>
        <dbReference type="Proteomes" id="UP000478052"/>
    </source>
</evidence>
<evidence type="ECO:0000256" key="11">
    <source>
        <dbReference type="ARBA" id="ARBA00071730"/>
    </source>
</evidence>
<feature type="compositionally biased region" description="Polar residues" evidence="14">
    <location>
        <begin position="128"/>
        <end position="139"/>
    </location>
</feature>
<feature type="compositionally biased region" description="Acidic residues" evidence="14">
    <location>
        <begin position="140"/>
        <end position="175"/>
    </location>
</feature>
<feature type="compositionally biased region" description="Basic and acidic residues" evidence="14">
    <location>
        <begin position="448"/>
        <end position="461"/>
    </location>
</feature>
<evidence type="ECO:0000256" key="5">
    <source>
        <dbReference type="ARBA" id="ARBA00022771"/>
    </source>
</evidence>
<feature type="compositionally biased region" description="Low complexity" evidence="14">
    <location>
        <begin position="871"/>
        <end position="891"/>
    </location>
</feature>
<dbReference type="Proteomes" id="UP000478052">
    <property type="component" value="Unassembled WGS sequence"/>
</dbReference>
<evidence type="ECO:0000256" key="13">
    <source>
        <dbReference type="PROSITE-ProRule" id="PRU00042"/>
    </source>
</evidence>